<evidence type="ECO:0000313" key="1">
    <source>
        <dbReference type="EMBL" id="CAG5131200.1"/>
    </source>
</evidence>
<organism evidence="1 2">
    <name type="scientific">Candidula unifasciata</name>
    <dbReference type="NCBI Taxonomy" id="100452"/>
    <lineage>
        <taxon>Eukaryota</taxon>
        <taxon>Metazoa</taxon>
        <taxon>Spiralia</taxon>
        <taxon>Lophotrochozoa</taxon>
        <taxon>Mollusca</taxon>
        <taxon>Gastropoda</taxon>
        <taxon>Heterobranchia</taxon>
        <taxon>Euthyneura</taxon>
        <taxon>Panpulmonata</taxon>
        <taxon>Eupulmonata</taxon>
        <taxon>Stylommatophora</taxon>
        <taxon>Helicina</taxon>
        <taxon>Helicoidea</taxon>
        <taxon>Geomitridae</taxon>
        <taxon>Candidula</taxon>
    </lineage>
</organism>
<reference evidence="1" key="1">
    <citation type="submission" date="2021-04" db="EMBL/GenBank/DDBJ databases">
        <authorList>
            <consortium name="Molecular Ecology Group"/>
        </authorList>
    </citation>
    <scope>NUCLEOTIDE SEQUENCE</scope>
</reference>
<sequence>FASLVEFFCYFKSVTASTMSNVSTPSFSCTPRRHFDNLTNQMIDKQKRMWLFAMTELFR</sequence>
<name>A0A8S3ZTH7_9EUPU</name>
<dbReference type="Proteomes" id="UP000678393">
    <property type="component" value="Unassembled WGS sequence"/>
</dbReference>
<keyword evidence="2" id="KW-1185">Reference proteome</keyword>
<gene>
    <name evidence="1" type="ORF">CUNI_LOCUS16758</name>
</gene>
<feature type="non-terminal residue" evidence="1">
    <location>
        <position position="1"/>
    </location>
</feature>
<feature type="non-terminal residue" evidence="1">
    <location>
        <position position="59"/>
    </location>
</feature>
<dbReference type="AlphaFoldDB" id="A0A8S3ZTH7"/>
<accession>A0A8S3ZTH7</accession>
<evidence type="ECO:0000313" key="2">
    <source>
        <dbReference type="Proteomes" id="UP000678393"/>
    </source>
</evidence>
<comment type="caution">
    <text evidence="1">The sequence shown here is derived from an EMBL/GenBank/DDBJ whole genome shotgun (WGS) entry which is preliminary data.</text>
</comment>
<protein>
    <submittedName>
        <fullName evidence="1">Uncharacterized protein</fullName>
    </submittedName>
</protein>
<proteinExistence type="predicted"/>
<dbReference type="EMBL" id="CAJHNH020004523">
    <property type="protein sequence ID" value="CAG5131200.1"/>
    <property type="molecule type" value="Genomic_DNA"/>
</dbReference>